<dbReference type="STRING" id="75913.A0A0K0G1P1"/>
<evidence type="ECO:0000256" key="6">
    <source>
        <dbReference type="ARBA" id="ARBA00061588"/>
    </source>
</evidence>
<evidence type="ECO:0000256" key="1">
    <source>
        <dbReference type="ARBA" id="ARBA00022527"/>
    </source>
</evidence>
<dbReference type="AlphaFoldDB" id="A0A0K0G1P1"/>
<dbReference type="GO" id="GO:0004674">
    <property type="term" value="F:protein serine/threonine kinase activity"/>
    <property type="evidence" value="ECO:0007669"/>
    <property type="project" value="UniProtKB-KW"/>
</dbReference>
<dbReference type="Pfam" id="PF00069">
    <property type="entry name" value="Pkinase"/>
    <property type="match status" value="1"/>
</dbReference>
<comment type="similarity">
    <text evidence="6">Belongs to the protein kinase superfamily. CK1 Ser/Thr protein kinase family.</text>
</comment>
<dbReference type="Proteomes" id="UP000035680">
    <property type="component" value="Unassembled WGS sequence"/>
</dbReference>
<dbReference type="SUPFAM" id="SSF56112">
    <property type="entry name" value="Protein kinase-like (PK-like)"/>
    <property type="match status" value="1"/>
</dbReference>
<dbReference type="PROSITE" id="PS50011">
    <property type="entry name" value="PROTEIN_KINASE_DOM"/>
    <property type="match status" value="1"/>
</dbReference>
<keyword evidence="4" id="KW-0418">Kinase</keyword>
<dbReference type="PANTHER" id="PTHR11909">
    <property type="entry name" value="CASEIN KINASE-RELATED"/>
    <property type="match status" value="1"/>
</dbReference>
<keyword evidence="3" id="KW-0547">Nucleotide-binding</keyword>
<sequence>MGNIEDEIDVGKEVEYVPNQGPVNLEMGTIIGKRFKIVKKLGEGGCGSVYKCVDINNGNHYAMKAESNFVTGGTVLKLEAQILKKLKGKICSLKMITSGKKEKYCYIVMNLLGKNLADLHNLCGKFTLSTLIRIAIQCLHAIKQVHEIGVVHRDIKPANFAIGNDGIFSKIIHILDFGLAREYTILKNGKLEHRVARDGALFRGTVKYCSINTHLRYEQGRCDDLWSLMYVLGEFIKLLPWEDYCDDKETTLKLKQSTKEEVLFPGFTTFVSITSYLKTLKYSSKPDYGKIASVFLNIMKGNNVKYTDPYDWESKSFINNDNNQSDDETSVSKNKRKSKKSSINSTKTLESFEFDFADVFSLSNFVNTDMKF</sequence>
<feature type="domain" description="Protein kinase" evidence="7">
    <location>
        <begin position="35"/>
        <end position="296"/>
    </location>
</feature>
<keyword evidence="8" id="KW-1185">Reference proteome</keyword>
<dbReference type="SMART" id="SM00220">
    <property type="entry name" value="S_TKc"/>
    <property type="match status" value="1"/>
</dbReference>
<evidence type="ECO:0000256" key="5">
    <source>
        <dbReference type="ARBA" id="ARBA00022840"/>
    </source>
</evidence>
<evidence type="ECO:0000259" key="7">
    <source>
        <dbReference type="PROSITE" id="PS50011"/>
    </source>
</evidence>
<dbReference type="InterPro" id="IPR050235">
    <property type="entry name" value="CK1_Ser-Thr_kinase"/>
</dbReference>
<protein>
    <submittedName>
        <fullName evidence="9">Asator (inferred by orthology to a D. melanogaster protein)</fullName>
    </submittedName>
</protein>
<keyword evidence="5" id="KW-0067">ATP-binding</keyword>
<dbReference type="GO" id="GO:0005524">
    <property type="term" value="F:ATP binding"/>
    <property type="evidence" value="ECO:0007669"/>
    <property type="project" value="UniProtKB-KW"/>
</dbReference>
<organism evidence="8 9">
    <name type="scientific">Strongyloides venezuelensis</name>
    <name type="common">Threadworm</name>
    <dbReference type="NCBI Taxonomy" id="75913"/>
    <lineage>
        <taxon>Eukaryota</taxon>
        <taxon>Metazoa</taxon>
        <taxon>Ecdysozoa</taxon>
        <taxon>Nematoda</taxon>
        <taxon>Chromadorea</taxon>
        <taxon>Rhabditida</taxon>
        <taxon>Tylenchina</taxon>
        <taxon>Panagrolaimomorpha</taxon>
        <taxon>Strongyloidoidea</taxon>
        <taxon>Strongyloididae</taxon>
        <taxon>Strongyloides</taxon>
    </lineage>
</organism>
<dbReference type="Gene3D" id="1.10.510.10">
    <property type="entry name" value="Transferase(Phosphotransferase) domain 1"/>
    <property type="match status" value="1"/>
</dbReference>
<keyword evidence="2" id="KW-0808">Transferase</keyword>
<reference evidence="8" key="1">
    <citation type="submission" date="2014-07" db="EMBL/GenBank/DDBJ databases">
        <authorList>
            <person name="Martin A.A"/>
            <person name="De Silva N."/>
        </authorList>
    </citation>
    <scope>NUCLEOTIDE SEQUENCE</scope>
</reference>
<evidence type="ECO:0000256" key="3">
    <source>
        <dbReference type="ARBA" id="ARBA00022741"/>
    </source>
</evidence>
<evidence type="ECO:0000313" key="9">
    <source>
        <dbReference type="WBParaSite" id="SVE_1863200.1"/>
    </source>
</evidence>
<keyword evidence="1" id="KW-0723">Serine/threonine-protein kinase</keyword>
<evidence type="ECO:0000256" key="2">
    <source>
        <dbReference type="ARBA" id="ARBA00022679"/>
    </source>
</evidence>
<dbReference type="FunFam" id="3.30.200.20:FF:000358">
    <property type="entry name" value="Tau tubulin kinase 2b"/>
    <property type="match status" value="1"/>
</dbReference>
<accession>A0A0K0G1P1</accession>
<name>A0A0K0G1P1_STRVS</name>
<dbReference type="GO" id="GO:0015630">
    <property type="term" value="C:microtubule cytoskeleton"/>
    <property type="evidence" value="ECO:0007669"/>
    <property type="project" value="UniProtKB-ARBA"/>
</dbReference>
<proteinExistence type="inferred from homology"/>
<dbReference type="InterPro" id="IPR011009">
    <property type="entry name" value="Kinase-like_dom_sf"/>
</dbReference>
<evidence type="ECO:0000313" key="8">
    <source>
        <dbReference type="Proteomes" id="UP000035680"/>
    </source>
</evidence>
<dbReference type="WBParaSite" id="SVE_1863200.1">
    <property type="protein sequence ID" value="SVE_1863200.1"/>
    <property type="gene ID" value="SVE_1863200"/>
</dbReference>
<dbReference type="InterPro" id="IPR000719">
    <property type="entry name" value="Prot_kinase_dom"/>
</dbReference>
<reference evidence="9" key="2">
    <citation type="submission" date="2015-08" db="UniProtKB">
        <authorList>
            <consortium name="WormBaseParasite"/>
        </authorList>
    </citation>
    <scope>IDENTIFICATION</scope>
</reference>
<evidence type="ECO:0000256" key="4">
    <source>
        <dbReference type="ARBA" id="ARBA00022777"/>
    </source>
</evidence>